<feature type="non-terminal residue" evidence="1">
    <location>
        <position position="1"/>
    </location>
</feature>
<dbReference type="EMBL" id="CAJVPU010047584">
    <property type="protein sequence ID" value="CAG8753899.1"/>
    <property type="molecule type" value="Genomic_DNA"/>
</dbReference>
<evidence type="ECO:0000313" key="2">
    <source>
        <dbReference type="Proteomes" id="UP000789702"/>
    </source>
</evidence>
<protein>
    <submittedName>
        <fullName evidence="1">13059_t:CDS:1</fullName>
    </submittedName>
</protein>
<sequence>QKDYLSEILERLGLEDSKNRLLTMFDKDMSKEDNNNQKQKGKKFEMPNLSLDISDARFQMLWQREVLDVIDNNESALVCCPTSSGKTFISFYAMEKILRDDDE</sequence>
<feature type="non-terminal residue" evidence="1">
    <location>
        <position position="103"/>
    </location>
</feature>
<dbReference type="Proteomes" id="UP000789702">
    <property type="component" value="Unassembled WGS sequence"/>
</dbReference>
<organism evidence="1 2">
    <name type="scientific">Dentiscutata heterogama</name>
    <dbReference type="NCBI Taxonomy" id="1316150"/>
    <lineage>
        <taxon>Eukaryota</taxon>
        <taxon>Fungi</taxon>
        <taxon>Fungi incertae sedis</taxon>
        <taxon>Mucoromycota</taxon>
        <taxon>Glomeromycotina</taxon>
        <taxon>Glomeromycetes</taxon>
        <taxon>Diversisporales</taxon>
        <taxon>Gigasporaceae</taxon>
        <taxon>Dentiscutata</taxon>
    </lineage>
</organism>
<gene>
    <name evidence="1" type="ORF">DHETER_LOCUS14813</name>
</gene>
<evidence type="ECO:0000313" key="1">
    <source>
        <dbReference type="EMBL" id="CAG8753899.1"/>
    </source>
</evidence>
<keyword evidence="2" id="KW-1185">Reference proteome</keyword>
<comment type="caution">
    <text evidence="1">The sequence shown here is derived from an EMBL/GenBank/DDBJ whole genome shotgun (WGS) entry which is preliminary data.</text>
</comment>
<proteinExistence type="predicted"/>
<accession>A0ACA9QIW0</accession>
<name>A0ACA9QIW0_9GLOM</name>
<reference evidence="1" key="1">
    <citation type="submission" date="2021-06" db="EMBL/GenBank/DDBJ databases">
        <authorList>
            <person name="Kallberg Y."/>
            <person name="Tangrot J."/>
            <person name="Rosling A."/>
        </authorList>
    </citation>
    <scope>NUCLEOTIDE SEQUENCE</scope>
    <source>
        <strain evidence="1">IL203A</strain>
    </source>
</reference>